<keyword evidence="4 6" id="KW-1133">Transmembrane helix</keyword>
<keyword evidence="5 6" id="KW-0472">Membrane</keyword>
<dbReference type="InterPro" id="IPR045069">
    <property type="entry name" value="MATE_euk"/>
</dbReference>
<evidence type="ECO:0000256" key="3">
    <source>
        <dbReference type="ARBA" id="ARBA00022692"/>
    </source>
</evidence>
<comment type="subcellular location">
    <subcellularLocation>
        <location evidence="1">Membrane</location>
        <topology evidence="1">Multi-pass membrane protein</topology>
    </subcellularLocation>
</comment>
<name>A0AAE1TDM5_9FABA</name>
<feature type="transmembrane region" description="Helical" evidence="6">
    <location>
        <begin position="70"/>
        <end position="91"/>
    </location>
</feature>
<feature type="transmembrane region" description="Helical" evidence="6">
    <location>
        <begin position="304"/>
        <end position="326"/>
    </location>
</feature>
<gene>
    <name evidence="7" type="ORF">QN277_011564</name>
</gene>
<evidence type="ECO:0000256" key="1">
    <source>
        <dbReference type="ARBA" id="ARBA00004141"/>
    </source>
</evidence>
<dbReference type="EMBL" id="JAWXYG010000002">
    <property type="protein sequence ID" value="KAK4279859.1"/>
    <property type="molecule type" value="Genomic_DNA"/>
</dbReference>
<feature type="transmembrane region" description="Helical" evidence="6">
    <location>
        <begin position="346"/>
        <end position="367"/>
    </location>
</feature>
<dbReference type="GO" id="GO:0016020">
    <property type="term" value="C:membrane"/>
    <property type="evidence" value="ECO:0007669"/>
    <property type="project" value="UniProtKB-SubCell"/>
</dbReference>
<dbReference type="AlphaFoldDB" id="A0AAE1TDM5"/>
<dbReference type="GO" id="GO:0042910">
    <property type="term" value="F:xenobiotic transmembrane transporter activity"/>
    <property type="evidence" value="ECO:0007669"/>
    <property type="project" value="InterPro"/>
</dbReference>
<dbReference type="Proteomes" id="UP001293593">
    <property type="component" value="Unassembled WGS sequence"/>
</dbReference>
<feature type="transmembrane region" description="Helical" evidence="6">
    <location>
        <begin position="421"/>
        <end position="442"/>
    </location>
</feature>
<evidence type="ECO:0000256" key="4">
    <source>
        <dbReference type="ARBA" id="ARBA00022989"/>
    </source>
</evidence>
<dbReference type="NCBIfam" id="TIGR00797">
    <property type="entry name" value="matE"/>
    <property type="match status" value="1"/>
</dbReference>
<keyword evidence="3 6" id="KW-0812">Transmembrane</keyword>
<sequence>MGKEEEAPLLVKSGEEEKNGVVVSSSSDHSTFYQELKTVSSMAAPMVAVTVSQYLLQVVSMMMVGHIGKLAFSGVAIATSFAEVTGFSVLGRSHSMQKLGMAGALETLCGQTYGAEDFKKLGNYTSCAIMSLMFVCIPISVVWIFMDKILLLFGQDPEISHVARVYCIYLIPALYGYGVLQSLVRYFQTQCMIYPMVFSSIAVLCLHVPVCWGLVYGLGMGHVGAALAIGISYWLNVIGLGLYMKYSKAFEKTQIVFSSSALLNIAEFFQFAIPSGLMVCFEWWSFELLTLLAGLLPDPQLETSILSVCLSISTLHYFVPYGVGAAASTRVSNELGAGNPKRARNAVYVVLVIGIAEAAVISMVFFFCRRILGYAYSNDLEVINYVAQMVPFLCLSVSSDTLAGILCGIARGGGFQRVGAYVNLGAYYLIGTPASILMGFVLHWRAKGLWLGILAGSMVQAVVLTVVTAFTDWEKEARNARERLQKESPEEPNNESV</sequence>
<comment type="caution">
    <text evidence="7">The sequence shown here is derived from an EMBL/GenBank/DDBJ whole genome shotgun (WGS) entry which is preliminary data.</text>
</comment>
<comment type="similarity">
    <text evidence="2 6">Belongs to the multi antimicrobial extrusion (MATE) (TC 2.A.66.1) family.</text>
</comment>
<evidence type="ECO:0000256" key="6">
    <source>
        <dbReference type="RuleBase" id="RU004914"/>
    </source>
</evidence>
<feature type="transmembrane region" description="Helical" evidence="6">
    <location>
        <begin position="448"/>
        <end position="471"/>
    </location>
</feature>
<evidence type="ECO:0000313" key="8">
    <source>
        <dbReference type="Proteomes" id="UP001293593"/>
    </source>
</evidence>
<feature type="transmembrane region" description="Helical" evidence="6">
    <location>
        <begin position="221"/>
        <end position="243"/>
    </location>
</feature>
<feature type="transmembrane region" description="Helical" evidence="6">
    <location>
        <begin position="127"/>
        <end position="146"/>
    </location>
</feature>
<feature type="transmembrane region" description="Helical" evidence="6">
    <location>
        <begin position="255"/>
        <end position="284"/>
    </location>
</feature>
<dbReference type="CDD" id="cd13132">
    <property type="entry name" value="MATE_eukaryotic"/>
    <property type="match status" value="1"/>
</dbReference>
<dbReference type="GO" id="GO:0015297">
    <property type="term" value="F:antiporter activity"/>
    <property type="evidence" value="ECO:0007669"/>
    <property type="project" value="InterPro"/>
</dbReference>
<evidence type="ECO:0000313" key="7">
    <source>
        <dbReference type="EMBL" id="KAK4279859.1"/>
    </source>
</evidence>
<evidence type="ECO:0000256" key="2">
    <source>
        <dbReference type="ARBA" id="ARBA00010199"/>
    </source>
</evidence>
<feature type="transmembrane region" description="Helical" evidence="6">
    <location>
        <begin position="192"/>
        <end position="215"/>
    </location>
</feature>
<accession>A0AAE1TDM5</accession>
<feature type="transmembrane region" description="Helical" evidence="6">
    <location>
        <begin position="161"/>
        <end position="180"/>
    </location>
</feature>
<dbReference type="GO" id="GO:1990961">
    <property type="term" value="P:xenobiotic detoxification by transmembrane export across the plasma membrane"/>
    <property type="evidence" value="ECO:0007669"/>
    <property type="project" value="InterPro"/>
</dbReference>
<protein>
    <recommendedName>
        <fullName evidence="6">Protein DETOXIFICATION</fullName>
    </recommendedName>
    <alternativeName>
        <fullName evidence="6">Multidrug and toxic compound extrusion protein</fullName>
    </alternativeName>
</protein>
<reference evidence="7" key="1">
    <citation type="submission" date="2023-10" db="EMBL/GenBank/DDBJ databases">
        <title>Chromosome-level genome of the transformable northern wattle, Acacia crassicarpa.</title>
        <authorList>
            <person name="Massaro I."/>
            <person name="Sinha N.R."/>
            <person name="Poethig S."/>
            <person name="Leichty A.R."/>
        </authorList>
    </citation>
    <scope>NUCLEOTIDE SEQUENCE</scope>
    <source>
        <strain evidence="7">Acra3RX</strain>
        <tissue evidence="7">Leaf</tissue>
    </source>
</reference>
<dbReference type="InterPro" id="IPR002528">
    <property type="entry name" value="MATE_fam"/>
</dbReference>
<dbReference type="Pfam" id="PF01554">
    <property type="entry name" value="MatE"/>
    <property type="match status" value="2"/>
</dbReference>
<dbReference type="PANTHER" id="PTHR11206">
    <property type="entry name" value="MULTIDRUG RESISTANCE PROTEIN"/>
    <property type="match status" value="1"/>
</dbReference>
<evidence type="ECO:0000256" key="5">
    <source>
        <dbReference type="ARBA" id="ARBA00023136"/>
    </source>
</evidence>
<organism evidence="7 8">
    <name type="scientific">Acacia crassicarpa</name>
    <name type="common">northern wattle</name>
    <dbReference type="NCBI Taxonomy" id="499986"/>
    <lineage>
        <taxon>Eukaryota</taxon>
        <taxon>Viridiplantae</taxon>
        <taxon>Streptophyta</taxon>
        <taxon>Embryophyta</taxon>
        <taxon>Tracheophyta</taxon>
        <taxon>Spermatophyta</taxon>
        <taxon>Magnoliopsida</taxon>
        <taxon>eudicotyledons</taxon>
        <taxon>Gunneridae</taxon>
        <taxon>Pentapetalae</taxon>
        <taxon>rosids</taxon>
        <taxon>fabids</taxon>
        <taxon>Fabales</taxon>
        <taxon>Fabaceae</taxon>
        <taxon>Caesalpinioideae</taxon>
        <taxon>mimosoid clade</taxon>
        <taxon>Acacieae</taxon>
        <taxon>Acacia</taxon>
    </lineage>
</organism>
<keyword evidence="8" id="KW-1185">Reference proteome</keyword>
<proteinExistence type="inferred from homology"/>
<feature type="transmembrane region" description="Helical" evidence="6">
    <location>
        <begin position="387"/>
        <end position="409"/>
    </location>
</feature>